<proteinExistence type="predicted"/>
<dbReference type="GO" id="GO:0009253">
    <property type="term" value="P:peptidoglycan catabolic process"/>
    <property type="evidence" value="ECO:0007669"/>
    <property type="project" value="InterPro"/>
</dbReference>
<sequence>MADIDASGMVAHPNVLPMRFTYIERGALAKIEGIIVHQTDSFDEKSVFASYRGPNAAGAHFLIGKNGTIWQTASLHQRTHHVGKLKPRCLAQMSCAPAELKTLRKASAEVSNRIEMTKSVPQRYPSNSDSVGIEIVGKASLPPNKPIPPGLSGDERLRFQGNHAVYEAVTPAQQVSLQWLIDFLRQNLHVPATEVHRHPDVSRKNPTEASSAQWK</sequence>
<organism evidence="3 4">
    <name type="scientific">Xenophilus arseniciresistens</name>
    <dbReference type="NCBI Taxonomy" id="1283306"/>
    <lineage>
        <taxon>Bacteria</taxon>
        <taxon>Pseudomonadati</taxon>
        <taxon>Pseudomonadota</taxon>
        <taxon>Betaproteobacteria</taxon>
        <taxon>Burkholderiales</taxon>
        <taxon>Comamonadaceae</taxon>
        <taxon>Xenophilus</taxon>
    </lineage>
</organism>
<evidence type="ECO:0000259" key="2">
    <source>
        <dbReference type="Pfam" id="PF01510"/>
    </source>
</evidence>
<dbReference type="Pfam" id="PF01510">
    <property type="entry name" value="Amidase_2"/>
    <property type="match status" value="1"/>
</dbReference>
<feature type="compositionally biased region" description="Basic and acidic residues" evidence="1">
    <location>
        <begin position="195"/>
        <end position="206"/>
    </location>
</feature>
<reference evidence="3" key="1">
    <citation type="submission" date="2023-01" db="EMBL/GenBank/DDBJ databases">
        <title>Xenophilus mangrovi sp. nov., isolated from soil of Mangrove nature reserve.</title>
        <authorList>
            <person name="Xu S."/>
            <person name="Liu Z."/>
            <person name="Xu Y."/>
        </authorList>
    </citation>
    <scope>NUCLEOTIDE SEQUENCE</scope>
    <source>
        <strain evidence="3">YW8</strain>
    </source>
</reference>
<feature type="region of interest" description="Disordered" evidence="1">
    <location>
        <begin position="195"/>
        <end position="215"/>
    </location>
</feature>
<feature type="domain" description="N-acetylmuramoyl-L-alanine amidase" evidence="2">
    <location>
        <begin position="29"/>
        <end position="204"/>
    </location>
</feature>
<dbReference type="AlphaFoldDB" id="A0AAE3NB83"/>
<comment type="caution">
    <text evidence="3">The sequence shown here is derived from an EMBL/GenBank/DDBJ whole genome shotgun (WGS) entry which is preliminary data.</text>
</comment>
<keyword evidence="4" id="KW-1185">Reference proteome</keyword>
<protein>
    <submittedName>
        <fullName evidence="3">N-acetylmuramoyl-L-alanine amidase</fullName>
        <ecNumber evidence="3">3.5.1.28</ecNumber>
    </submittedName>
</protein>
<dbReference type="InterPro" id="IPR036505">
    <property type="entry name" value="Amidase/PGRP_sf"/>
</dbReference>
<keyword evidence="3" id="KW-0378">Hydrolase</keyword>
<name>A0AAE3NB83_9BURK</name>
<dbReference type="EC" id="3.5.1.28" evidence="3"/>
<evidence type="ECO:0000313" key="4">
    <source>
        <dbReference type="Proteomes" id="UP001212602"/>
    </source>
</evidence>
<dbReference type="Gene3D" id="3.40.80.10">
    <property type="entry name" value="Peptidoglycan recognition protein-like"/>
    <property type="match status" value="1"/>
</dbReference>
<evidence type="ECO:0000313" key="3">
    <source>
        <dbReference type="EMBL" id="MDA7417969.1"/>
    </source>
</evidence>
<dbReference type="SUPFAM" id="SSF55846">
    <property type="entry name" value="N-acetylmuramoyl-L-alanine amidase-like"/>
    <property type="match status" value="1"/>
</dbReference>
<dbReference type="EMBL" id="JAQIPB010000008">
    <property type="protein sequence ID" value="MDA7417969.1"/>
    <property type="molecule type" value="Genomic_DNA"/>
</dbReference>
<dbReference type="InterPro" id="IPR002502">
    <property type="entry name" value="Amidase_domain"/>
</dbReference>
<gene>
    <name evidence="3" type="ORF">PGB34_16520</name>
</gene>
<dbReference type="GO" id="GO:0008745">
    <property type="term" value="F:N-acetylmuramoyl-L-alanine amidase activity"/>
    <property type="evidence" value="ECO:0007669"/>
    <property type="project" value="UniProtKB-EC"/>
</dbReference>
<dbReference type="RefSeq" id="WP_271429209.1">
    <property type="nucleotide sequence ID" value="NZ_JAQIPB010000008.1"/>
</dbReference>
<accession>A0AAE3NB83</accession>
<dbReference type="Proteomes" id="UP001212602">
    <property type="component" value="Unassembled WGS sequence"/>
</dbReference>
<evidence type="ECO:0000256" key="1">
    <source>
        <dbReference type="SAM" id="MobiDB-lite"/>
    </source>
</evidence>